<dbReference type="AlphaFoldDB" id="A0A0H5QM46"/>
<accession>A0A0H5QM46</accession>
<organism evidence="1">
    <name type="scientific">Spongospora subterranea</name>
    <dbReference type="NCBI Taxonomy" id="70186"/>
    <lineage>
        <taxon>Eukaryota</taxon>
        <taxon>Sar</taxon>
        <taxon>Rhizaria</taxon>
        <taxon>Endomyxa</taxon>
        <taxon>Phytomyxea</taxon>
        <taxon>Plasmodiophorida</taxon>
        <taxon>Plasmodiophoridae</taxon>
        <taxon>Spongospora</taxon>
    </lineage>
</organism>
<reference evidence="1" key="1">
    <citation type="submission" date="2015-04" db="EMBL/GenBank/DDBJ databases">
        <title>The genome sequence of the plant pathogenic Rhizarian Plasmodiophora brassicae reveals insights in its biotrophic life cycle and the origin of chitin synthesis.</title>
        <authorList>
            <person name="Schwelm A."/>
            <person name="Fogelqvist J."/>
            <person name="Knaust A."/>
            <person name="Julke S."/>
            <person name="Lilja T."/>
            <person name="Dhandapani V."/>
            <person name="Bonilla-Rosso G."/>
            <person name="Karlsson M."/>
            <person name="Shevchenko A."/>
            <person name="Choi S.R."/>
            <person name="Kim H.G."/>
            <person name="Park J.Y."/>
            <person name="Lim Y.P."/>
            <person name="Ludwig-Muller J."/>
            <person name="Dixelius C."/>
        </authorList>
    </citation>
    <scope>NUCLEOTIDE SEQUENCE</scope>
    <source>
        <tissue evidence="1">Potato root galls</tissue>
    </source>
</reference>
<name>A0A0H5QM46_9EUKA</name>
<sequence>MFGHKISENSRIQLDTSQVEFRNLKNTRKLFYFFHSKSLTKVQKQLQFVFMSEHNSNFQMPFFTLKTKATCFIFHNFHGQIACPNANKLCLDSGHIDPTVPGF</sequence>
<evidence type="ECO:0000313" key="1">
    <source>
        <dbReference type="EMBL" id="CRZ02441.1"/>
    </source>
</evidence>
<proteinExistence type="predicted"/>
<protein>
    <submittedName>
        <fullName evidence="1">Uncharacterized protein</fullName>
    </submittedName>
</protein>
<dbReference type="EMBL" id="HACM01001999">
    <property type="protein sequence ID" value="CRZ02441.1"/>
    <property type="molecule type" value="Transcribed_RNA"/>
</dbReference>